<feature type="region of interest" description="Disordered" evidence="7">
    <location>
        <begin position="158"/>
        <end position="179"/>
    </location>
</feature>
<accession>A0A814QY87</accession>
<evidence type="ECO:0000256" key="1">
    <source>
        <dbReference type="ARBA" id="ARBA00004123"/>
    </source>
</evidence>
<sequence length="179" mass="21162">MNTDSSLSPTNKDSTLMNTSSNLNMMQTATYHHEQYQSTIDDVFPASNDVSSSVNNTISSLTFSKSVTNSIRDYEYPWMRPGFNFEHKRTRTCYTHHQIRELEKEFNYNKYLKRQRRIEIARNLELTEQQIKIWFQCRRCCWQREKFKSRNDPHVQLEANTTNHGQNHHSSGISTNDTS</sequence>
<comment type="caution">
    <text evidence="9">The sequence shown here is derived from an EMBL/GenBank/DDBJ whole genome shotgun (WGS) entry which is preliminary data.</text>
</comment>
<dbReference type="CDD" id="cd00086">
    <property type="entry name" value="homeodomain"/>
    <property type="match status" value="1"/>
</dbReference>
<dbReference type="Proteomes" id="UP000663836">
    <property type="component" value="Unassembled WGS sequence"/>
</dbReference>
<evidence type="ECO:0000313" key="10">
    <source>
        <dbReference type="EMBL" id="CAF4037908.1"/>
    </source>
</evidence>
<feature type="domain" description="Homeobox" evidence="8">
    <location>
        <begin position="85"/>
        <end position="145"/>
    </location>
</feature>
<dbReference type="InterPro" id="IPR020479">
    <property type="entry name" value="HD_metazoa"/>
</dbReference>
<dbReference type="InterPro" id="IPR050296">
    <property type="entry name" value="Antp_homeobox"/>
</dbReference>
<dbReference type="Gene3D" id="1.10.10.60">
    <property type="entry name" value="Homeodomain-like"/>
    <property type="match status" value="1"/>
</dbReference>
<dbReference type="GO" id="GO:0005634">
    <property type="term" value="C:nucleus"/>
    <property type="evidence" value="ECO:0007669"/>
    <property type="project" value="UniProtKB-SubCell"/>
</dbReference>
<dbReference type="PANTHER" id="PTHR45659:SF4">
    <property type="entry name" value="HOMEOBOX PROTEIN ABDOMINAL-A"/>
    <property type="match status" value="1"/>
</dbReference>
<keyword evidence="3 5" id="KW-0371">Homeobox</keyword>
<dbReference type="GO" id="GO:0000978">
    <property type="term" value="F:RNA polymerase II cis-regulatory region sequence-specific DNA binding"/>
    <property type="evidence" value="ECO:0007669"/>
    <property type="project" value="TreeGrafter"/>
</dbReference>
<dbReference type="PANTHER" id="PTHR45659">
    <property type="entry name" value="HOMEOBOX PROTEIN HOX"/>
    <property type="match status" value="1"/>
</dbReference>
<evidence type="ECO:0000313" key="9">
    <source>
        <dbReference type="EMBL" id="CAF1126217.1"/>
    </source>
</evidence>
<dbReference type="PROSITE" id="PS50071">
    <property type="entry name" value="HOMEOBOX_2"/>
    <property type="match status" value="1"/>
</dbReference>
<comment type="subcellular location">
    <subcellularLocation>
        <location evidence="1 5 6">Nucleus</location>
    </subcellularLocation>
</comment>
<evidence type="ECO:0000256" key="3">
    <source>
        <dbReference type="ARBA" id="ARBA00023155"/>
    </source>
</evidence>
<dbReference type="AlphaFoldDB" id="A0A814QY87"/>
<proteinExistence type="predicted"/>
<dbReference type="SMART" id="SM00389">
    <property type="entry name" value="HOX"/>
    <property type="match status" value="1"/>
</dbReference>
<organism evidence="9 11">
    <name type="scientific">Rotaria sordida</name>
    <dbReference type="NCBI Taxonomy" id="392033"/>
    <lineage>
        <taxon>Eukaryota</taxon>
        <taxon>Metazoa</taxon>
        <taxon>Spiralia</taxon>
        <taxon>Gnathifera</taxon>
        <taxon>Rotifera</taxon>
        <taxon>Eurotatoria</taxon>
        <taxon>Bdelloidea</taxon>
        <taxon>Philodinida</taxon>
        <taxon>Philodinidae</taxon>
        <taxon>Rotaria</taxon>
    </lineage>
</organism>
<reference evidence="9" key="1">
    <citation type="submission" date="2021-02" db="EMBL/GenBank/DDBJ databases">
        <authorList>
            <person name="Nowell W R."/>
        </authorList>
    </citation>
    <scope>NUCLEOTIDE SEQUENCE</scope>
</reference>
<evidence type="ECO:0000259" key="8">
    <source>
        <dbReference type="PROSITE" id="PS50071"/>
    </source>
</evidence>
<name>A0A814QY87_9BILA</name>
<dbReference type="EMBL" id="CAJOBD010005649">
    <property type="protein sequence ID" value="CAF4037908.1"/>
    <property type="molecule type" value="Genomic_DNA"/>
</dbReference>
<evidence type="ECO:0000256" key="7">
    <source>
        <dbReference type="SAM" id="MobiDB-lite"/>
    </source>
</evidence>
<dbReference type="InterPro" id="IPR001356">
    <property type="entry name" value="HD"/>
</dbReference>
<dbReference type="SUPFAM" id="SSF46689">
    <property type="entry name" value="Homeodomain-like"/>
    <property type="match status" value="1"/>
</dbReference>
<protein>
    <recommendedName>
        <fullName evidence="8">Homeobox domain-containing protein</fullName>
    </recommendedName>
</protein>
<evidence type="ECO:0000256" key="2">
    <source>
        <dbReference type="ARBA" id="ARBA00023125"/>
    </source>
</evidence>
<evidence type="ECO:0000256" key="6">
    <source>
        <dbReference type="RuleBase" id="RU000682"/>
    </source>
</evidence>
<keyword evidence="2 5" id="KW-0238">DNA-binding</keyword>
<dbReference type="Proteomes" id="UP000663864">
    <property type="component" value="Unassembled WGS sequence"/>
</dbReference>
<keyword evidence="4 5" id="KW-0539">Nucleus</keyword>
<feature type="DNA-binding region" description="Homeobox" evidence="5">
    <location>
        <begin position="87"/>
        <end position="146"/>
    </location>
</feature>
<dbReference type="GO" id="GO:0000981">
    <property type="term" value="F:DNA-binding transcription factor activity, RNA polymerase II-specific"/>
    <property type="evidence" value="ECO:0007669"/>
    <property type="project" value="TreeGrafter"/>
</dbReference>
<gene>
    <name evidence="10" type="ORF">JBS370_LOCUS28331</name>
    <name evidence="9" type="ORF">ZHD862_LOCUS18899</name>
</gene>
<evidence type="ECO:0000256" key="5">
    <source>
        <dbReference type="PROSITE-ProRule" id="PRU00108"/>
    </source>
</evidence>
<dbReference type="GO" id="GO:0009952">
    <property type="term" value="P:anterior/posterior pattern specification"/>
    <property type="evidence" value="ECO:0007669"/>
    <property type="project" value="TreeGrafter"/>
</dbReference>
<dbReference type="PRINTS" id="PR00024">
    <property type="entry name" value="HOMEOBOX"/>
</dbReference>
<evidence type="ECO:0000256" key="4">
    <source>
        <dbReference type="ARBA" id="ARBA00023242"/>
    </source>
</evidence>
<dbReference type="Pfam" id="PF00046">
    <property type="entry name" value="Homeodomain"/>
    <property type="match status" value="1"/>
</dbReference>
<dbReference type="EMBL" id="CAJNOT010001002">
    <property type="protein sequence ID" value="CAF1126217.1"/>
    <property type="molecule type" value="Genomic_DNA"/>
</dbReference>
<evidence type="ECO:0000313" key="11">
    <source>
        <dbReference type="Proteomes" id="UP000663864"/>
    </source>
</evidence>
<dbReference type="InterPro" id="IPR009057">
    <property type="entry name" value="Homeodomain-like_sf"/>
</dbReference>